<dbReference type="InterPro" id="IPR035973">
    <property type="entry name" value="Cyt_c_oxidase_su3-like_sf"/>
</dbReference>
<dbReference type="InterPro" id="IPR000298">
    <property type="entry name" value="Cyt_c_oxidase-like_su3"/>
</dbReference>
<dbReference type="EMBL" id="JAIFTH010002887">
    <property type="protein sequence ID" value="KAG9508388.1"/>
    <property type="molecule type" value="Genomic_DNA"/>
</dbReference>
<proteinExistence type="inferred from homology"/>
<feature type="non-terminal residue" evidence="7">
    <location>
        <position position="81"/>
    </location>
</feature>
<dbReference type="Gene3D" id="1.20.120.80">
    <property type="entry name" value="Cytochrome c oxidase, subunit III, four-helix bundle"/>
    <property type="match status" value="1"/>
</dbReference>
<reference evidence="7 8" key="1">
    <citation type="submission" date="2020-10" db="EMBL/GenBank/DDBJ databases">
        <authorList>
            <person name="Klimov P.B."/>
            <person name="Dyachkov S.M."/>
            <person name="Chetverikov P.E."/>
        </authorList>
    </citation>
    <scope>NUCLEOTIDE SEQUENCE [LARGE SCALE GENOMIC DNA]</scope>
    <source>
        <strain evidence="7">BMOC 18-1129-001#AD2665</strain>
        <tissue evidence="7">Entire mites</tissue>
    </source>
</reference>
<comment type="function">
    <text evidence="5">Component of the cytochrome c oxidase, the last enzyme in the mitochondrial electron transport chain which drives oxidative phosphorylation. The respiratory chain contains 3 multisubunit complexes succinate dehydrogenase (complex II, CII), ubiquinol-cytochrome c oxidoreductase (cytochrome b-c1 complex, complex III, CIII) and cytochrome c oxidase (complex IV, CIV), that cooperate to transfer electrons derived from NADH and succinate to molecular oxygen, creating an electrochemical gradient over the inner membrane that drives transmembrane transport and the ATP synthase. Cytochrome c oxidase is the component of the respiratory chain that catalyzes the reduction of oxygen to water. Electrons originating from reduced cytochrome c in the intermembrane space (IMS) are transferred via the dinuclear copper A center (CU(A)) of subunit 2 and heme A of subunit 1 to the active site in subunit 1, a binuclear center (BNC) formed by heme A3 and copper B (CU(B)). The BNC reduces molecular oxygen to 2 water molecules using 4 electrons from cytochrome c in the IMS and 4 protons from the mitochondrial matrix.</text>
</comment>
<evidence type="ECO:0000313" key="8">
    <source>
        <dbReference type="Proteomes" id="UP000825002"/>
    </source>
</evidence>
<comment type="similarity">
    <text evidence="5">Belongs to the cytochrome c oxidase subunit 3 family.</text>
</comment>
<evidence type="ECO:0000256" key="2">
    <source>
        <dbReference type="ARBA" id="ARBA00022692"/>
    </source>
</evidence>
<protein>
    <recommendedName>
        <fullName evidence="5">Cytochrome c oxidase subunit 3</fullName>
    </recommendedName>
</protein>
<keyword evidence="4" id="KW-0472">Membrane</keyword>
<organism evidence="7 8">
    <name type="scientific">Fragariocoptes setiger</name>
    <dbReference type="NCBI Taxonomy" id="1670756"/>
    <lineage>
        <taxon>Eukaryota</taxon>
        <taxon>Metazoa</taxon>
        <taxon>Ecdysozoa</taxon>
        <taxon>Arthropoda</taxon>
        <taxon>Chelicerata</taxon>
        <taxon>Arachnida</taxon>
        <taxon>Acari</taxon>
        <taxon>Acariformes</taxon>
        <taxon>Trombidiformes</taxon>
        <taxon>Prostigmata</taxon>
        <taxon>Eupodina</taxon>
        <taxon>Eriophyoidea</taxon>
        <taxon>Phytoptidae</taxon>
        <taxon>Fragariocoptes</taxon>
    </lineage>
</organism>
<evidence type="ECO:0000313" key="7">
    <source>
        <dbReference type="EMBL" id="KAG9508388.1"/>
    </source>
</evidence>
<keyword evidence="5" id="KW-0496">Mitochondrion</keyword>
<comment type="subcellular location">
    <subcellularLocation>
        <location evidence="1">Membrane</location>
        <topology evidence="1">Multi-pass membrane protein</topology>
    </subcellularLocation>
</comment>
<dbReference type="InterPro" id="IPR013833">
    <property type="entry name" value="Cyt_c_oxidase_su3_a-hlx"/>
</dbReference>
<feature type="domain" description="Heme-copper oxidase subunit III family profile" evidence="6">
    <location>
        <begin position="1"/>
        <end position="81"/>
    </location>
</feature>
<name>A0ABQ7S4M5_9ACAR</name>
<accession>A0ABQ7S4M5</accession>
<evidence type="ECO:0000256" key="3">
    <source>
        <dbReference type="ARBA" id="ARBA00022989"/>
    </source>
</evidence>
<dbReference type="Pfam" id="PF00510">
    <property type="entry name" value="COX3"/>
    <property type="match status" value="1"/>
</dbReference>
<dbReference type="PROSITE" id="PS50253">
    <property type="entry name" value="COX3"/>
    <property type="match status" value="1"/>
</dbReference>
<evidence type="ECO:0000256" key="1">
    <source>
        <dbReference type="ARBA" id="ARBA00004141"/>
    </source>
</evidence>
<evidence type="ECO:0000256" key="4">
    <source>
        <dbReference type="ARBA" id="ARBA00023136"/>
    </source>
</evidence>
<sequence length="81" mass="9613">MMLILFISYMWWRDYTREYVTDGGYSDSIDFCIKFRMVFEEGFFWPPYCLLTFSSFNVPLLNTILLLSSGVTITVCHIMII</sequence>
<dbReference type="SUPFAM" id="SSF81452">
    <property type="entry name" value="Cytochrome c oxidase subunit III-like"/>
    <property type="match status" value="1"/>
</dbReference>
<keyword evidence="3" id="KW-1133">Transmembrane helix</keyword>
<gene>
    <name evidence="7" type="primary">COX3</name>
    <name evidence="7" type="ORF">GZH46_03121</name>
</gene>
<keyword evidence="2 5" id="KW-0812">Transmembrane</keyword>
<comment type="caution">
    <text evidence="7">The sequence shown here is derived from an EMBL/GenBank/DDBJ whole genome shotgun (WGS) entry which is preliminary data.</text>
</comment>
<evidence type="ECO:0000259" key="6">
    <source>
        <dbReference type="PROSITE" id="PS50253"/>
    </source>
</evidence>
<evidence type="ECO:0000256" key="5">
    <source>
        <dbReference type="RuleBase" id="RU003375"/>
    </source>
</evidence>
<dbReference type="Proteomes" id="UP000825002">
    <property type="component" value="Unassembled WGS sequence"/>
</dbReference>
<keyword evidence="8" id="KW-1185">Reference proteome</keyword>